<dbReference type="InterPro" id="IPR025403">
    <property type="entry name" value="TgpA-like_C"/>
</dbReference>
<evidence type="ECO:0000313" key="4">
    <source>
        <dbReference type="Proteomes" id="UP000076131"/>
    </source>
</evidence>
<evidence type="ECO:0000259" key="2">
    <source>
        <dbReference type="SMART" id="SM00460"/>
    </source>
</evidence>
<dbReference type="PANTHER" id="PTHR42736:SF1">
    <property type="entry name" value="PROTEIN-GLUTAMINE GAMMA-GLUTAMYLTRANSFERASE"/>
    <property type="match status" value="1"/>
</dbReference>
<dbReference type="InterPro" id="IPR002931">
    <property type="entry name" value="Transglutaminase-like"/>
</dbReference>
<feature type="transmembrane region" description="Helical" evidence="1">
    <location>
        <begin position="550"/>
        <end position="571"/>
    </location>
</feature>
<name>A0A154QCM6_9GAMM</name>
<accession>A0A154QCM6</accession>
<dbReference type="Pfam" id="PF11992">
    <property type="entry name" value="TgpA_N"/>
    <property type="match status" value="1"/>
</dbReference>
<dbReference type="SUPFAM" id="SSF54001">
    <property type="entry name" value="Cysteine proteinases"/>
    <property type="match status" value="1"/>
</dbReference>
<keyword evidence="4" id="KW-1185">Reference proteome</keyword>
<dbReference type="InterPro" id="IPR052901">
    <property type="entry name" value="Bact_TGase-like"/>
</dbReference>
<evidence type="ECO:0000256" key="1">
    <source>
        <dbReference type="SAM" id="Phobius"/>
    </source>
</evidence>
<evidence type="ECO:0000313" key="3">
    <source>
        <dbReference type="EMBL" id="KZC21930.1"/>
    </source>
</evidence>
<reference evidence="3 4" key="1">
    <citation type="journal article" date="2016" name="MBio">
        <title>Lateral Gene Transfer in a Heavy Metal-Contaminated-Groundwater Microbial Community.</title>
        <authorList>
            <person name="Hemme C.L."/>
            <person name="Green S.J."/>
            <person name="Rishishwar L."/>
            <person name="Prakash O."/>
            <person name="Pettenato A."/>
            <person name="Chakraborty R."/>
            <person name="Deutschbauer A.M."/>
            <person name="Van Nostrand J.D."/>
            <person name="Wu L."/>
            <person name="He Z."/>
            <person name="Jordan I.K."/>
            <person name="Hazen T.C."/>
            <person name="Arkin A.P."/>
            <person name="Kostka J.E."/>
            <person name="Zhou J."/>
        </authorList>
    </citation>
    <scope>NUCLEOTIDE SEQUENCE [LARGE SCALE GENOMIC DNA]</scope>
    <source>
        <strain evidence="3 4">FW104-T7</strain>
    </source>
</reference>
<keyword evidence="1" id="KW-0472">Membrane</keyword>
<feature type="transmembrane region" description="Helical" evidence="1">
    <location>
        <begin position="167"/>
        <end position="189"/>
    </location>
</feature>
<dbReference type="AlphaFoldDB" id="A0A154QCM6"/>
<keyword evidence="1" id="KW-1133">Transmembrane helix</keyword>
<feature type="transmembrane region" description="Helical" evidence="1">
    <location>
        <begin position="66"/>
        <end position="84"/>
    </location>
</feature>
<gene>
    <name evidence="3" type="ORF">RHOFW104T7_03245</name>
</gene>
<dbReference type="RefSeq" id="WP_008435654.1">
    <property type="nucleotide sequence ID" value="NZ_LVJS01000143.1"/>
</dbReference>
<dbReference type="SMART" id="SM00460">
    <property type="entry name" value="TGc"/>
    <property type="match status" value="1"/>
</dbReference>
<dbReference type="STRING" id="416169.RHOFW104T7_03245"/>
<dbReference type="Pfam" id="PF01841">
    <property type="entry name" value="Transglut_core"/>
    <property type="match status" value="1"/>
</dbReference>
<sequence length="660" mass="73463">MTPRQPRPPSARPIDTRAFDLLSLTMALVLGLHAPHLPWWLAIALALILGWRWWQRRQRIGRVPRWLKLPLLAMLTLAVIVQYGNIFGRAPGAALAVGLLILKLLETEVARDVRVGISFACFALMVALLFDQGLVATVVVALGLLPALATLRALEPGQLPAPSLPRALLPSLALTAAALPLALLAFLLVPRLSSPLWGAPAQDQARTGLGDSMTPGNFTDLLTDDHPAMRVSFDGAPPAPDQRYFRAYVMWHFDGRSWHRPDPRYAPSRPPAPLEVASSVQYRISLQPTRRRVLPMLDVPLQAPAQATQQADREVMADKPVNDPLDYIGRSALRYRLQPDLDERSRRLGLSLPADFNPRTHALAAQWRQRHGSDDAAIVQAALALFHNGGFRYTLAPAPLGRDSVDDFLFDTHEGFCEHYSSAFTVLMRAAGIPARVVTGYQGGYWNKFGNYLLVRYSDAHAWSEVWLAGRGWVRVDPTGAVRPERVSLGAAAAAGDQLAWYRNDWLQGLRNRWDIVNRWWDQGVIGFDALRQRGLLTPFGIRDADTATLGVLLAISGVLFIGIGLAWALLRRQPRDPLRGALRELERKLARKGIARRPAEGPQHYLSRAARALPGQREELASLMRSYLELRYAHDEPPTEPLRAFQHAVRDFRIVDVVK</sequence>
<dbReference type="Proteomes" id="UP000076131">
    <property type="component" value="Unassembled WGS sequence"/>
</dbReference>
<dbReference type="eggNOG" id="COG1305">
    <property type="taxonomic scope" value="Bacteria"/>
</dbReference>
<proteinExistence type="predicted"/>
<dbReference type="PANTHER" id="PTHR42736">
    <property type="entry name" value="PROTEIN-GLUTAMINE GAMMA-GLUTAMYLTRANSFERASE"/>
    <property type="match status" value="1"/>
</dbReference>
<dbReference type="Pfam" id="PF13559">
    <property type="entry name" value="DUF4129"/>
    <property type="match status" value="1"/>
</dbReference>
<dbReference type="Gene3D" id="3.10.620.30">
    <property type="match status" value="1"/>
</dbReference>
<organism evidence="3 4">
    <name type="scientific">Rhodanobacter thiooxydans</name>
    <dbReference type="NCBI Taxonomy" id="416169"/>
    <lineage>
        <taxon>Bacteria</taxon>
        <taxon>Pseudomonadati</taxon>
        <taxon>Pseudomonadota</taxon>
        <taxon>Gammaproteobacteria</taxon>
        <taxon>Lysobacterales</taxon>
        <taxon>Rhodanobacteraceae</taxon>
        <taxon>Rhodanobacter</taxon>
    </lineage>
</organism>
<feature type="transmembrane region" description="Helical" evidence="1">
    <location>
        <begin position="136"/>
        <end position="155"/>
    </location>
</feature>
<dbReference type="EMBL" id="LVJS01000143">
    <property type="protein sequence ID" value="KZC21930.1"/>
    <property type="molecule type" value="Genomic_DNA"/>
</dbReference>
<keyword evidence="1" id="KW-0812">Transmembrane</keyword>
<feature type="transmembrane region" description="Helical" evidence="1">
    <location>
        <begin position="37"/>
        <end position="54"/>
    </location>
</feature>
<dbReference type="InterPro" id="IPR038765">
    <property type="entry name" value="Papain-like_cys_pep_sf"/>
</dbReference>
<protein>
    <submittedName>
        <fullName evidence="3">Transglutaminase</fullName>
    </submittedName>
</protein>
<comment type="caution">
    <text evidence="3">The sequence shown here is derived from an EMBL/GenBank/DDBJ whole genome shotgun (WGS) entry which is preliminary data.</text>
</comment>
<feature type="domain" description="Transglutaminase-like" evidence="2">
    <location>
        <begin position="409"/>
        <end position="480"/>
    </location>
</feature>
<dbReference type="InterPro" id="IPR021878">
    <property type="entry name" value="TgpA_N"/>
</dbReference>